<dbReference type="EMBL" id="CAJVRM010000015">
    <property type="protein sequence ID" value="CAG8971314.1"/>
    <property type="molecule type" value="Genomic_DNA"/>
</dbReference>
<dbReference type="PANTHER" id="PTHR12145">
    <property type="entry name" value="MANNAN ENDO-1,6-ALPHA-MANNOSIDASE DCW1"/>
    <property type="match status" value="1"/>
</dbReference>
<keyword evidence="2" id="KW-0732">Signal</keyword>
<evidence type="ECO:0000256" key="2">
    <source>
        <dbReference type="SAM" id="SignalP"/>
    </source>
</evidence>
<sequence>MYSAFIPRAVSALLLGSSLVAGIDLDITSVDSIKSAASTLAYDMMTYYKGNQSGHILGVLPGPPPDPPEGCELSPTRIPPSQC</sequence>
<reference evidence="3" key="1">
    <citation type="submission" date="2021-07" db="EMBL/GenBank/DDBJ databases">
        <authorList>
            <person name="Durling M."/>
        </authorList>
    </citation>
    <scope>NUCLEOTIDE SEQUENCE</scope>
</reference>
<dbReference type="AlphaFoldDB" id="A0A9N9L9V6"/>
<accession>A0A9N9L9V6</accession>
<proteinExistence type="predicted"/>
<organism evidence="3 4">
    <name type="scientific">Hymenoscyphus albidus</name>
    <dbReference type="NCBI Taxonomy" id="595503"/>
    <lineage>
        <taxon>Eukaryota</taxon>
        <taxon>Fungi</taxon>
        <taxon>Dikarya</taxon>
        <taxon>Ascomycota</taxon>
        <taxon>Pezizomycotina</taxon>
        <taxon>Leotiomycetes</taxon>
        <taxon>Helotiales</taxon>
        <taxon>Helotiaceae</taxon>
        <taxon>Hymenoscyphus</taxon>
    </lineage>
</organism>
<evidence type="ECO:0000313" key="3">
    <source>
        <dbReference type="EMBL" id="CAG8971314.1"/>
    </source>
</evidence>
<feature type="chain" id="PRO_5040382819" evidence="2">
    <location>
        <begin position="23"/>
        <end position="83"/>
    </location>
</feature>
<dbReference type="GO" id="GO:0016052">
    <property type="term" value="P:carbohydrate catabolic process"/>
    <property type="evidence" value="ECO:0007669"/>
    <property type="project" value="InterPro"/>
</dbReference>
<name>A0A9N9L9V6_9HELO</name>
<dbReference type="InterPro" id="IPR014480">
    <property type="entry name" value="Mannan-1_6-alpha_mannosidase"/>
</dbReference>
<feature type="region of interest" description="Disordered" evidence="1">
    <location>
        <begin position="61"/>
        <end position="83"/>
    </location>
</feature>
<evidence type="ECO:0000313" key="4">
    <source>
        <dbReference type="Proteomes" id="UP000701801"/>
    </source>
</evidence>
<keyword evidence="4" id="KW-1185">Reference proteome</keyword>
<dbReference type="GO" id="GO:0008496">
    <property type="term" value="F:mannan endo-1,6-alpha-mannosidase activity"/>
    <property type="evidence" value="ECO:0007669"/>
    <property type="project" value="InterPro"/>
</dbReference>
<dbReference type="OrthoDB" id="5404840at2759"/>
<gene>
    <name evidence="3" type="ORF">HYALB_00001481</name>
</gene>
<protein>
    <submittedName>
        <fullName evidence="3">Uncharacterized protein</fullName>
    </submittedName>
</protein>
<dbReference type="Proteomes" id="UP000701801">
    <property type="component" value="Unassembled WGS sequence"/>
</dbReference>
<dbReference type="PANTHER" id="PTHR12145:SF36">
    <property type="entry name" value="MANNAN ENDO-1,6-ALPHA-MANNOSIDASE DCW1"/>
    <property type="match status" value="1"/>
</dbReference>
<evidence type="ECO:0000256" key="1">
    <source>
        <dbReference type="SAM" id="MobiDB-lite"/>
    </source>
</evidence>
<dbReference type="GO" id="GO:0009272">
    <property type="term" value="P:fungal-type cell wall biogenesis"/>
    <property type="evidence" value="ECO:0007669"/>
    <property type="project" value="TreeGrafter"/>
</dbReference>
<feature type="signal peptide" evidence="2">
    <location>
        <begin position="1"/>
        <end position="22"/>
    </location>
</feature>
<comment type="caution">
    <text evidence="3">The sequence shown here is derived from an EMBL/GenBank/DDBJ whole genome shotgun (WGS) entry which is preliminary data.</text>
</comment>